<dbReference type="GeneID" id="113108978"/>
<name>A0A6P6Q460_CARAU</name>
<feature type="compositionally biased region" description="Low complexity" evidence="1">
    <location>
        <begin position="147"/>
        <end position="156"/>
    </location>
</feature>
<dbReference type="KEGG" id="caua:113108978"/>
<dbReference type="PANTHER" id="PTHR17117">
    <property type="entry name" value="NADH-UBIQUINONE OXIDOREDUCTASE"/>
    <property type="match status" value="1"/>
</dbReference>
<dbReference type="OrthoDB" id="6161911at2759"/>
<dbReference type="GO" id="GO:0005739">
    <property type="term" value="C:mitochondrion"/>
    <property type="evidence" value="ECO:0007669"/>
    <property type="project" value="InterPro"/>
</dbReference>
<proteinExistence type="predicted"/>
<evidence type="ECO:0000313" key="2">
    <source>
        <dbReference type="Proteomes" id="UP000515129"/>
    </source>
</evidence>
<dbReference type="InterPro" id="IPR026193">
    <property type="entry name" value="NDUFV3"/>
</dbReference>
<dbReference type="Proteomes" id="UP000515129">
    <property type="component" value="Chromosome 9"/>
</dbReference>
<dbReference type="Pfam" id="PF15880">
    <property type="entry name" value="NDUFV3"/>
    <property type="match status" value="1"/>
</dbReference>
<reference evidence="3" key="1">
    <citation type="submission" date="2025-08" db="UniProtKB">
        <authorList>
            <consortium name="RefSeq"/>
        </authorList>
    </citation>
    <scope>IDENTIFICATION</scope>
    <source>
        <strain evidence="3">Wakin</strain>
        <tissue evidence="3">Muscle</tissue>
    </source>
</reference>
<evidence type="ECO:0000256" key="1">
    <source>
        <dbReference type="SAM" id="MobiDB-lite"/>
    </source>
</evidence>
<dbReference type="AlphaFoldDB" id="A0A6P6Q460"/>
<feature type="compositionally biased region" description="Basic and acidic residues" evidence="1">
    <location>
        <begin position="132"/>
        <end position="145"/>
    </location>
</feature>
<feature type="compositionally biased region" description="Basic and acidic residues" evidence="1">
    <location>
        <begin position="440"/>
        <end position="450"/>
    </location>
</feature>
<dbReference type="GO" id="GO:0045271">
    <property type="term" value="C:respiratory chain complex I"/>
    <property type="evidence" value="ECO:0007669"/>
    <property type="project" value="InterPro"/>
</dbReference>
<feature type="region of interest" description="Disordered" evidence="1">
    <location>
        <begin position="112"/>
        <end position="311"/>
    </location>
</feature>
<dbReference type="PANTHER" id="PTHR17117:SF3">
    <property type="entry name" value="NADH DEHYDROGENASE [UBIQUINONE] FLAVOPROTEIN 3, MITOCHONDRIAL"/>
    <property type="match status" value="1"/>
</dbReference>
<dbReference type="RefSeq" id="XP_026128211.1">
    <property type="nucleotide sequence ID" value="XM_026272426.1"/>
</dbReference>
<feature type="compositionally biased region" description="Basic and acidic residues" evidence="1">
    <location>
        <begin position="267"/>
        <end position="281"/>
    </location>
</feature>
<sequence>MATSLLRLGRLGSIKGVLREGWGTPRTSFIAALCTKTDVPPKTAKKAKASTDERASLLAYKPTVAFPSKLSATGFLSKDVALGESEITEAVSTAAASETTAGCLDADRAAEEAKITEVPPTNEVSTKSKGSKASDVEAKVQKDQDDSSSSSSSSSDSDSDSDSDDEKPKTEMPETGKKAAEEKKAPGLKTEHVEKKAPGLTTEHVEKKAPGLTTEHVEKKAPGLTTEHVEKKAPGLTTEHVEKKAPGLTTEHVEKKALPESASFGEAQEKAKTVTKAKPEEVPAPSVKPDVSDETLIDPAPMVSSSTTELIPEMPSEYIKADTTDTIVDNAKDVKTAAVEEIVVEKEPEVKAEDAVKVAAEVVPEVPTEASLPEVVKTAVEASHGGVSEASGDVAAKPEDASSKAEAGTPAPPSEELLDPAPVAADAVEARAETTVVETPEEKAPEKAPEPEPEPFDNSTYKNLQHHQYNIYTFSDMDVELSKYRLPQPSAGRR</sequence>
<evidence type="ECO:0000313" key="3">
    <source>
        <dbReference type="RefSeq" id="XP_026128211.1"/>
    </source>
</evidence>
<keyword evidence="2" id="KW-1185">Reference proteome</keyword>
<feature type="compositionally biased region" description="Low complexity" evidence="1">
    <location>
        <begin position="419"/>
        <end position="438"/>
    </location>
</feature>
<organism evidence="2 3">
    <name type="scientific">Carassius auratus</name>
    <name type="common">Goldfish</name>
    <dbReference type="NCBI Taxonomy" id="7957"/>
    <lineage>
        <taxon>Eukaryota</taxon>
        <taxon>Metazoa</taxon>
        <taxon>Chordata</taxon>
        <taxon>Craniata</taxon>
        <taxon>Vertebrata</taxon>
        <taxon>Euteleostomi</taxon>
        <taxon>Actinopterygii</taxon>
        <taxon>Neopterygii</taxon>
        <taxon>Teleostei</taxon>
        <taxon>Ostariophysi</taxon>
        <taxon>Cypriniformes</taxon>
        <taxon>Cyprinidae</taxon>
        <taxon>Cyprininae</taxon>
        <taxon>Carassius</taxon>
    </lineage>
</organism>
<accession>A0A6P6Q460</accession>
<feature type="compositionally biased region" description="Basic and acidic residues" evidence="1">
    <location>
        <begin position="166"/>
        <end position="258"/>
    </location>
</feature>
<gene>
    <name evidence="3" type="primary">LOC113108978</name>
</gene>
<protein>
    <submittedName>
        <fullName evidence="3">Neurofilament heavy polypeptide-like</fullName>
    </submittedName>
</protein>
<feature type="region of interest" description="Disordered" evidence="1">
    <location>
        <begin position="382"/>
        <end position="464"/>
    </location>
</feature>
<dbReference type="GO" id="GO:0042775">
    <property type="term" value="P:mitochondrial ATP synthesis coupled electron transport"/>
    <property type="evidence" value="ECO:0007669"/>
    <property type="project" value="TreeGrafter"/>
</dbReference>